<dbReference type="RefSeq" id="WP_119476695.1">
    <property type="nucleotide sequence ID" value="NZ_QXML01000002.1"/>
</dbReference>
<proteinExistence type="predicted"/>
<accession>A0A418PUU8</accession>
<keyword evidence="3" id="KW-1185">Reference proteome</keyword>
<sequence length="222" mass="25322">MNPEKLQQLLESEVDFDIKSAFVKAWEIFKSQALLHVSFMFLVLTVQASFVLYLKEYVLLYSLLIAPPLYSGFYLVANKISLGLPVSYSDYFGGFQYFWLTFTIWLIAQVLIVLGVFALVAPGVYLAVGYFFSVLMGMFGGFDFWTSMELSRKLVTRNWWKFFVLVLILIAMNLATLITFGMALVITLPMTFFVNYVVFEELTREVFASEPSGPATTHESES</sequence>
<dbReference type="Proteomes" id="UP000283522">
    <property type="component" value="Unassembled WGS sequence"/>
</dbReference>
<dbReference type="OrthoDB" id="825622at2"/>
<gene>
    <name evidence="2" type="ORF">D0X99_05785</name>
</gene>
<evidence type="ECO:0000313" key="2">
    <source>
        <dbReference type="EMBL" id="RIW17256.1"/>
    </source>
</evidence>
<dbReference type="InterPro" id="IPR010380">
    <property type="entry name" value="DUF975"/>
</dbReference>
<keyword evidence="1" id="KW-0812">Transmembrane</keyword>
<organism evidence="2 3">
    <name type="scientific">Algoriphagus lacus</name>
    <dbReference type="NCBI Taxonomy" id="2056311"/>
    <lineage>
        <taxon>Bacteria</taxon>
        <taxon>Pseudomonadati</taxon>
        <taxon>Bacteroidota</taxon>
        <taxon>Cytophagia</taxon>
        <taxon>Cytophagales</taxon>
        <taxon>Cyclobacteriaceae</taxon>
        <taxon>Algoriphagus</taxon>
    </lineage>
</organism>
<feature type="transmembrane region" description="Helical" evidence="1">
    <location>
        <begin position="33"/>
        <end position="53"/>
    </location>
</feature>
<comment type="caution">
    <text evidence="2">The sequence shown here is derived from an EMBL/GenBank/DDBJ whole genome shotgun (WGS) entry which is preliminary data.</text>
</comment>
<feature type="transmembrane region" description="Helical" evidence="1">
    <location>
        <begin position="97"/>
        <end position="118"/>
    </location>
</feature>
<keyword evidence="1" id="KW-1133">Transmembrane helix</keyword>
<dbReference type="EMBL" id="QXML01000002">
    <property type="protein sequence ID" value="RIW17256.1"/>
    <property type="molecule type" value="Genomic_DNA"/>
</dbReference>
<dbReference type="PANTHER" id="PTHR40076:SF1">
    <property type="entry name" value="MEMBRANE PROTEIN"/>
    <property type="match status" value="1"/>
</dbReference>
<feature type="transmembrane region" description="Helical" evidence="1">
    <location>
        <begin position="162"/>
        <end position="186"/>
    </location>
</feature>
<keyword evidence="1" id="KW-0472">Membrane</keyword>
<evidence type="ECO:0000256" key="1">
    <source>
        <dbReference type="SAM" id="Phobius"/>
    </source>
</evidence>
<evidence type="ECO:0008006" key="4">
    <source>
        <dbReference type="Google" id="ProtNLM"/>
    </source>
</evidence>
<reference evidence="2 3" key="1">
    <citation type="submission" date="2018-09" db="EMBL/GenBank/DDBJ databases">
        <authorList>
            <person name="Wang X."/>
            <person name="Du Z."/>
        </authorList>
    </citation>
    <scope>NUCLEOTIDE SEQUENCE [LARGE SCALE GENOMIC DNA]</scope>
    <source>
        <strain evidence="2 3">N3</strain>
    </source>
</reference>
<feature type="transmembrane region" description="Helical" evidence="1">
    <location>
        <begin position="124"/>
        <end position="142"/>
    </location>
</feature>
<dbReference type="PANTHER" id="PTHR40076">
    <property type="entry name" value="MEMBRANE PROTEIN-RELATED"/>
    <property type="match status" value="1"/>
</dbReference>
<feature type="transmembrane region" description="Helical" evidence="1">
    <location>
        <begin position="59"/>
        <end position="77"/>
    </location>
</feature>
<dbReference type="AlphaFoldDB" id="A0A418PUU8"/>
<protein>
    <recommendedName>
        <fullName evidence="4">DUF975 family protein</fullName>
    </recommendedName>
</protein>
<evidence type="ECO:0000313" key="3">
    <source>
        <dbReference type="Proteomes" id="UP000283522"/>
    </source>
</evidence>
<name>A0A418PUU8_9BACT</name>